<proteinExistence type="predicted"/>
<keyword evidence="3" id="KW-1185">Reference proteome</keyword>
<comment type="caution">
    <text evidence="2">The sequence shown here is derived from an EMBL/GenBank/DDBJ whole genome shotgun (WGS) entry which is preliminary data.</text>
</comment>
<sequence length="1544" mass="163865">MASDRSTPALDGSRIVALKVTPPAGTARGQHLALDPGEVAVAVQPRLSSRTAPDGERRMNAFAGRALTAPLLEAEQNQRARRIALLNRALSAGVVEGLGLAFDDDAIVAIDTASAPLPEGGLELDSVRRITIEPGMALSAGGEEVVVPAAFSFDLLDLPVVAPPWLLSNADPAPALPAEADGSVLFARATGRSLRTLLAAGRPLPQVGIVVLEPIEHRVVEGADPFDQCERDLDAEAFEDQVRQDAARPVFYAWPDEWLPLPAPGNSWRNALAHAVFAREAQLGNSQSMPWQASGVPLALVAVNTAWQPLFADRAAVARLGGCPRAEAHARLGAGTRFLWQARIDQFTEQLTEAAAAGADTQALGEQMLTLPPAGLLPRDAVNARAARQSFFPATLDVAALPLPIEQLDAVLEAAAGLSPIDLAVRDSICVYVPVPQTLFDPKLLLIEEVDADHKIADAIERYVDDRADWLRRRQRQRLQREALSIAAEGPDNTDAVPDPADDPLRVEDERLLPLLPAPAGLLHRSANVRGLHQHFLDHATETLAVAKGDVLFAWVQLDREFPPRSLMLQWQLGTSWEHRAYWGENLIGWGVDGTPSRLQQSTDQPPRVPTPGRWHRLEIPAAALALEDTAVGGVAFTLFDGQALFGPVGVLRDGVETVWLDQKTLDSGTLRGEGESWDFVAAADADTAFENAYDTRADANGGRESTELATLLADPLIAGRKLAPVTGDDSKLTPTEADPVKRGFQTLAALIQANGLRQTVADLSSRSDEADDAVNLGYLRVQTDMYRLRQTVLKTSQASRFAVSPALTQIADLDNASATREQLSDFYGTVKSATQLTRPDGATAPPVFPIRTRTGGIAPVPMPRGMARAAAAEVNAERAAALNVSSNVGLGKSVGGFMTPAPSPIRVIATPVSGIGSVIGPIASFTPPAAPAAAGLGAIVGSQLAFDPRFNLGGLVPLAPVAAPPPPSTQVTDASALTGKAEIRTTSIASRLERPRAIEAKDFTVATRLEVISKLASLGLDLDELEVPGIAEKQTINGTLKEFDPGGQPLRAAPIKLSALRLRFTDLSFDPDPEDKARDESAYFLGGVDLSDHTIAVLRAAEGIVRKYRDALDRCKKSLAAIDASLAGLASRLALVERELAESRQDVATARALLAEDQQRAAALNASRDAVIAENVKFLAFARARIGSRTVALPSRLLDSALEPEAVPACLAEHDDPPGDVAAMIGIVRHAPVDWFPAMRAHLSLLDTHFVADRVLTALPASAAAINATSVSALTLLNGLAGGASQQIAFNAVRAQAESVTLARSEALPFAGAALSSASLGLVGKIDLIARSASLADLAAANAERNLLNRRVTEELARIAQVATCLHARLSEVRAGIRLDWAERFSQFDSVGDLGDLSTLPHFAELDRDDREDIRDLASWLRRRVDANQPRAVALMAALVRVCVLAASHSPAGQLLTGRLVRPVPIHPGVRFEVQPSLPDRLRVGMKVQLMDPVLDAAAGVNRIAAHAVVADIVGGIAHVSVTQTVQAGFTPSARSTVNFLLG</sequence>
<evidence type="ECO:0000256" key="1">
    <source>
        <dbReference type="SAM" id="Coils"/>
    </source>
</evidence>
<gene>
    <name evidence="2" type="ORF">J2X20_004621</name>
</gene>
<organism evidence="2 3">
    <name type="scientific">Roseateles saccharophilus</name>
    <name type="common">Pseudomonas saccharophila</name>
    <dbReference type="NCBI Taxonomy" id="304"/>
    <lineage>
        <taxon>Bacteria</taxon>
        <taxon>Pseudomonadati</taxon>
        <taxon>Pseudomonadota</taxon>
        <taxon>Betaproteobacteria</taxon>
        <taxon>Burkholderiales</taxon>
        <taxon>Sphaerotilaceae</taxon>
        <taxon>Roseateles</taxon>
    </lineage>
</organism>
<evidence type="ECO:0000313" key="3">
    <source>
        <dbReference type="Proteomes" id="UP001180453"/>
    </source>
</evidence>
<accession>A0ABU1YSW1</accession>
<evidence type="ECO:0000313" key="2">
    <source>
        <dbReference type="EMBL" id="MDR7271947.1"/>
    </source>
</evidence>
<protein>
    <submittedName>
        <fullName evidence="2">Uncharacterized protein</fullName>
    </submittedName>
</protein>
<dbReference type="RefSeq" id="WP_310270129.1">
    <property type="nucleotide sequence ID" value="NZ_JAVDXU010000004.1"/>
</dbReference>
<reference evidence="2 3" key="1">
    <citation type="submission" date="2023-07" db="EMBL/GenBank/DDBJ databases">
        <title>Sorghum-associated microbial communities from plants grown in Nebraska, USA.</title>
        <authorList>
            <person name="Schachtman D."/>
        </authorList>
    </citation>
    <scope>NUCLEOTIDE SEQUENCE [LARGE SCALE GENOMIC DNA]</scope>
    <source>
        <strain evidence="2 3">BE314</strain>
    </source>
</reference>
<dbReference type="Proteomes" id="UP001180453">
    <property type="component" value="Unassembled WGS sequence"/>
</dbReference>
<keyword evidence="1" id="KW-0175">Coiled coil</keyword>
<feature type="coiled-coil region" evidence="1">
    <location>
        <begin position="1127"/>
        <end position="1154"/>
    </location>
</feature>
<name>A0ABU1YSW1_ROSSA</name>
<dbReference type="EMBL" id="JAVDXU010000004">
    <property type="protein sequence ID" value="MDR7271947.1"/>
    <property type="molecule type" value="Genomic_DNA"/>
</dbReference>